<dbReference type="Pfam" id="PF07437">
    <property type="entry name" value="YfaZ"/>
    <property type="match status" value="1"/>
</dbReference>
<organism evidence="2 3">
    <name type="scientific">Solimonas fluminis</name>
    <dbReference type="NCBI Taxonomy" id="2086571"/>
    <lineage>
        <taxon>Bacteria</taxon>
        <taxon>Pseudomonadati</taxon>
        <taxon>Pseudomonadota</taxon>
        <taxon>Gammaproteobacteria</taxon>
        <taxon>Nevskiales</taxon>
        <taxon>Nevskiaceae</taxon>
        <taxon>Solimonas</taxon>
    </lineage>
</organism>
<dbReference type="AlphaFoldDB" id="A0A2S5TDJ1"/>
<evidence type="ECO:0000313" key="3">
    <source>
        <dbReference type="Proteomes" id="UP000238220"/>
    </source>
</evidence>
<accession>A0A2S5TDJ1</accession>
<keyword evidence="3" id="KW-1185">Reference proteome</keyword>
<keyword evidence="1" id="KW-0732">Signal</keyword>
<protein>
    <recommendedName>
        <fullName evidence="4">Outer membrane protein beta-barrel domain-containing protein</fullName>
    </recommendedName>
</protein>
<gene>
    <name evidence="2" type="ORF">C3942_14535</name>
</gene>
<reference evidence="2 3" key="1">
    <citation type="submission" date="2018-02" db="EMBL/GenBank/DDBJ databases">
        <title>Genome sequencing of Solimonas sp. HR-BB.</title>
        <authorList>
            <person name="Lee Y."/>
            <person name="Jeon C.O."/>
        </authorList>
    </citation>
    <scope>NUCLEOTIDE SEQUENCE [LARGE SCALE GENOMIC DNA]</scope>
    <source>
        <strain evidence="2 3">HR-BB</strain>
    </source>
</reference>
<dbReference type="InterPro" id="IPR009998">
    <property type="entry name" value="YfaZ"/>
</dbReference>
<proteinExistence type="predicted"/>
<sequence>MSGAPRYERGARRVKAKAIIGATLALATLPAAAATFDASIGEEAVRVGLEGELSSVFSGAKGQYDLGALWRSENGADAFVPHVGVLLTGDTGARDAKVTAGLGVRLAYIDGENNEGGAVALGGQVDVRLPGFERVALGAYAYGAPDVTTFGDTDKYFDVGLSLGYEVIKDASVYVGWRKVQADIDGGGEIEADDGFNVGLRLNF</sequence>
<evidence type="ECO:0000256" key="1">
    <source>
        <dbReference type="SAM" id="SignalP"/>
    </source>
</evidence>
<dbReference type="Proteomes" id="UP000238220">
    <property type="component" value="Unassembled WGS sequence"/>
</dbReference>
<comment type="caution">
    <text evidence="2">The sequence shown here is derived from an EMBL/GenBank/DDBJ whole genome shotgun (WGS) entry which is preliminary data.</text>
</comment>
<dbReference type="EMBL" id="PSNW01000008">
    <property type="protein sequence ID" value="PPE73045.1"/>
    <property type="molecule type" value="Genomic_DNA"/>
</dbReference>
<name>A0A2S5TDJ1_9GAMM</name>
<evidence type="ECO:0000313" key="2">
    <source>
        <dbReference type="EMBL" id="PPE73045.1"/>
    </source>
</evidence>
<dbReference type="OrthoDB" id="6119976at2"/>
<evidence type="ECO:0008006" key="4">
    <source>
        <dbReference type="Google" id="ProtNLM"/>
    </source>
</evidence>
<feature type="chain" id="PRO_5015515641" description="Outer membrane protein beta-barrel domain-containing protein" evidence="1">
    <location>
        <begin position="34"/>
        <end position="204"/>
    </location>
</feature>
<feature type="signal peptide" evidence="1">
    <location>
        <begin position="1"/>
        <end position="33"/>
    </location>
</feature>